<accession>A0AAD7EL27</accession>
<protein>
    <submittedName>
        <fullName evidence="1">Uncharacterized protein</fullName>
    </submittedName>
</protein>
<comment type="caution">
    <text evidence="1">The sequence shown here is derived from an EMBL/GenBank/DDBJ whole genome shotgun (WGS) entry which is preliminary data.</text>
</comment>
<dbReference type="Proteomes" id="UP001218218">
    <property type="component" value="Unassembled WGS sequence"/>
</dbReference>
<name>A0AAD7EL27_9AGAR</name>
<evidence type="ECO:0000313" key="2">
    <source>
        <dbReference type="Proteomes" id="UP001218218"/>
    </source>
</evidence>
<sequence length="321" mass="36242">MSKELRVSPMPLQLRRDIRDKWDSPDSSVHTSISALNKILGYTITPSVEWPILWGAVKDQFPDNTTFVPLVVRYTIAWYERLMGRLENPACEEWTDQLLNTITESSKAKALSLHIEPSEDGVSLPGTKWNAKLAAFKLFIPKAEPVSQIKLDSTYDKCLENLFNADEGWADLATETYVPTPPTIGAGPSEERLSVTRLPVLDALARPPDLFKSTGPYTLIVEERSPQIVVQCSHEPSLELIVSYFTKWGKTNPIDSERRNILRVQLVESEYCYGVFDTVTIERTMGRRGDSINPVMLLAFIEVILRGSFVWERTGGQPDRV</sequence>
<dbReference type="EMBL" id="JARIHO010000033">
    <property type="protein sequence ID" value="KAJ7334271.1"/>
    <property type="molecule type" value="Genomic_DNA"/>
</dbReference>
<evidence type="ECO:0000313" key="1">
    <source>
        <dbReference type="EMBL" id="KAJ7334271.1"/>
    </source>
</evidence>
<gene>
    <name evidence="1" type="ORF">DFH08DRAFT_814288</name>
</gene>
<keyword evidence="2" id="KW-1185">Reference proteome</keyword>
<reference evidence="1" key="1">
    <citation type="submission" date="2023-03" db="EMBL/GenBank/DDBJ databases">
        <title>Massive genome expansion in bonnet fungi (Mycena s.s.) driven by repeated elements and novel gene families across ecological guilds.</title>
        <authorList>
            <consortium name="Lawrence Berkeley National Laboratory"/>
            <person name="Harder C.B."/>
            <person name="Miyauchi S."/>
            <person name="Viragh M."/>
            <person name="Kuo A."/>
            <person name="Thoen E."/>
            <person name="Andreopoulos B."/>
            <person name="Lu D."/>
            <person name="Skrede I."/>
            <person name="Drula E."/>
            <person name="Henrissat B."/>
            <person name="Morin E."/>
            <person name="Kohler A."/>
            <person name="Barry K."/>
            <person name="LaButti K."/>
            <person name="Morin E."/>
            <person name="Salamov A."/>
            <person name="Lipzen A."/>
            <person name="Mereny Z."/>
            <person name="Hegedus B."/>
            <person name="Baldrian P."/>
            <person name="Stursova M."/>
            <person name="Weitz H."/>
            <person name="Taylor A."/>
            <person name="Grigoriev I.V."/>
            <person name="Nagy L.G."/>
            <person name="Martin F."/>
            <person name="Kauserud H."/>
        </authorList>
    </citation>
    <scope>NUCLEOTIDE SEQUENCE</scope>
    <source>
        <strain evidence="1">CBHHK002</strain>
    </source>
</reference>
<organism evidence="1 2">
    <name type="scientific">Mycena albidolilacea</name>
    <dbReference type="NCBI Taxonomy" id="1033008"/>
    <lineage>
        <taxon>Eukaryota</taxon>
        <taxon>Fungi</taxon>
        <taxon>Dikarya</taxon>
        <taxon>Basidiomycota</taxon>
        <taxon>Agaricomycotina</taxon>
        <taxon>Agaricomycetes</taxon>
        <taxon>Agaricomycetidae</taxon>
        <taxon>Agaricales</taxon>
        <taxon>Marasmiineae</taxon>
        <taxon>Mycenaceae</taxon>
        <taxon>Mycena</taxon>
    </lineage>
</organism>
<proteinExistence type="predicted"/>
<dbReference type="AlphaFoldDB" id="A0AAD7EL27"/>